<dbReference type="PANTHER" id="PTHR43201">
    <property type="entry name" value="ACYL-COA SYNTHETASE"/>
    <property type="match status" value="1"/>
</dbReference>
<dbReference type="InterPro" id="IPR045851">
    <property type="entry name" value="AMP-bd_C_sf"/>
</dbReference>
<organism evidence="4 5">
    <name type="scientific">Labrys wisconsinensis</name>
    <dbReference type="NCBI Taxonomy" id="425677"/>
    <lineage>
        <taxon>Bacteria</taxon>
        <taxon>Pseudomonadati</taxon>
        <taxon>Pseudomonadota</taxon>
        <taxon>Alphaproteobacteria</taxon>
        <taxon>Hyphomicrobiales</taxon>
        <taxon>Xanthobacteraceae</taxon>
        <taxon>Labrys</taxon>
    </lineage>
</organism>
<dbReference type="Pfam" id="PF13193">
    <property type="entry name" value="AMP-binding_C"/>
    <property type="match status" value="1"/>
</dbReference>
<dbReference type="EC" id="6.2.1.3" evidence="4"/>
<dbReference type="Gene3D" id="3.30.300.30">
    <property type="match status" value="1"/>
</dbReference>
<keyword evidence="4" id="KW-0436">Ligase</keyword>
<dbReference type="PROSITE" id="PS00455">
    <property type="entry name" value="AMP_BINDING"/>
    <property type="match status" value="1"/>
</dbReference>
<dbReference type="RefSeq" id="WP_307277616.1">
    <property type="nucleotide sequence ID" value="NZ_JAUSVX010000010.1"/>
</dbReference>
<evidence type="ECO:0000259" key="3">
    <source>
        <dbReference type="Pfam" id="PF13193"/>
    </source>
</evidence>
<dbReference type="InterPro" id="IPR020845">
    <property type="entry name" value="AMP-binding_CS"/>
</dbReference>
<evidence type="ECO:0000313" key="4">
    <source>
        <dbReference type="EMBL" id="MDQ0471823.1"/>
    </source>
</evidence>
<feature type="domain" description="AMP-dependent synthetase/ligase" evidence="2">
    <location>
        <begin position="9"/>
        <end position="354"/>
    </location>
</feature>
<comment type="similarity">
    <text evidence="1">Belongs to the ATP-dependent AMP-binding enzyme family.</text>
</comment>
<sequence>MIIADHLARQGLLHPRRRALRHGDAALDYGRLAIEARRVGARLQALGVSRRTPLAMLCENRLDVMVGYYATAAIGAVFVPINPSLSPPEVAYIVEHCEARLLVHDDAMAATAGAAVAAAQRAPLAALLDGEEAPPLEVPAIAADDDFLIIYTSGTTGTPKAVVFSQRAEFAGNAALIEMWGITNADVTLVALPLGFLYGLSTAAAAGLQAGGEVVVLRRFHPREVLEALVAHRASVFHGVPTMFSMMLDYAEQNRLDVDLSFMRLLICAGAPLPKELKTRFAALFRKPIDDYYALTEVRPVFGRRWNEPAPPPGAIGRAAPGAEIRIVGPDGQDLPAGAQGELLVRAGSTLSRYHRNEALTASALTDGFFRTGDLGTRDADGFYVLTGRIKDIIIRGGANIAPAEVEEAILRHASVQAAAVIGVPDTRYGEIVVAFVVGRAGQAPDAAALEAHCRGMLAEFKVPARFTALDALPQGSTGKVDKKALLRLWTEQRP</sequence>
<evidence type="ECO:0000313" key="5">
    <source>
        <dbReference type="Proteomes" id="UP001242480"/>
    </source>
</evidence>
<dbReference type="GO" id="GO:0004467">
    <property type="term" value="F:long-chain fatty acid-CoA ligase activity"/>
    <property type="evidence" value="ECO:0007669"/>
    <property type="project" value="UniProtKB-EC"/>
</dbReference>
<dbReference type="InterPro" id="IPR042099">
    <property type="entry name" value="ANL_N_sf"/>
</dbReference>
<dbReference type="Proteomes" id="UP001242480">
    <property type="component" value="Unassembled WGS sequence"/>
</dbReference>
<dbReference type="PANTHER" id="PTHR43201:SF8">
    <property type="entry name" value="ACYL-COA SYNTHETASE FAMILY MEMBER 3"/>
    <property type="match status" value="1"/>
</dbReference>
<keyword evidence="5" id="KW-1185">Reference proteome</keyword>
<reference evidence="4 5" key="1">
    <citation type="submission" date="2023-07" db="EMBL/GenBank/DDBJ databases">
        <title>Genomic Encyclopedia of Type Strains, Phase IV (KMG-IV): sequencing the most valuable type-strain genomes for metagenomic binning, comparative biology and taxonomic classification.</title>
        <authorList>
            <person name="Goeker M."/>
        </authorList>
    </citation>
    <scope>NUCLEOTIDE SEQUENCE [LARGE SCALE GENOMIC DNA]</scope>
    <source>
        <strain evidence="4 5">DSM 19619</strain>
    </source>
</reference>
<name>A0ABU0JEI0_9HYPH</name>
<protein>
    <submittedName>
        <fullName evidence="4">Long-chain acyl-CoA synthetase</fullName>
        <ecNumber evidence="4">6.2.1.3</ecNumber>
    </submittedName>
</protein>
<feature type="domain" description="AMP-binding enzyme C-terminal" evidence="3">
    <location>
        <begin position="405"/>
        <end position="480"/>
    </location>
</feature>
<gene>
    <name evidence="4" type="ORF">QO011_004850</name>
</gene>
<dbReference type="Gene3D" id="3.40.50.12780">
    <property type="entry name" value="N-terminal domain of ligase-like"/>
    <property type="match status" value="1"/>
</dbReference>
<evidence type="ECO:0000256" key="1">
    <source>
        <dbReference type="ARBA" id="ARBA00006432"/>
    </source>
</evidence>
<accession>A0ABU0JEI0</accession>
<comment type="caution">
    <text evidence="4">The sequence shown here is derived from an EMBL/GenBank/DDBJ whole genome shotgun (WGS) entry which is preliminary data.</text>
</comment>
<dbReference type="Pfam" id="PF00501">
    <property type="entry name" value="AMP-binding"/>
    <property type="match status" value="1"/>
</dbReference>
<dbReference type="EMBL" id="JAUSVX010000010">
    <property type="protein sequence ID" value="MDQ0471823.1"/>
    <property type="molecule type" value="Genomic_DNA"/>
</dbReference>
<dbReference type="InterPro" id="IPR025110">
    <property type="entry name" value="AMP-bd_C"/>
</dbReference>
<evidence type="ECO:0000259" key="2">
    <source>
        <dbReference type="Pfam" id="PF00501"/>
    </source>
</evidence>
<dbReference type="SUPFAM" id="SSF56801">
    <property type="entry name" value="Acetyl-CoA synthetase-like"/>
    <property type="match status" value="1"/>
</dbReference>
<proteinExistence type="inferred from homology"/>
<dbReference type="InterPro" id="IPR000873">
    <property type="entry name" value="AMP-dep_synth/lig_dom"/>
</dbReference>